<feature type="transmembrane region" description="Helical" evidence="1">
    <location>
        <begin position="12"/>
        <end position="31"/>
    </location>
</feature>
<dbReference type="Pfam" id="PF26047">
    <property type="entry name" value="DUF8015"/>
    <property type="match status" value="1"/>
</dbReference>
<accession>A0A1H8M9U8</accession>
<feature type="transmembrane region" description="Helical" evidence="1">
    <location>
        <begin position="67"/>
        <end position="86"/>
    </location>
</feature>
<reference evidence="3" key="1">
    <citation type="submission" date="2016-10" db="EMBL/GenBank/DDBJ databases">
        <authorList>
            <person name="Varghese N."/>
            <person name="Submissions S."/>
        </authorList>
    </citation>
    <scope>NUCLEOTIDE SEQUENCE [LARGE SCALE GENOMIC DNA]</scope>
    <source>
        <strain evidence="3">IBRC-M 10043</strain>
    </source>
</reference>
<evidence type="ECO:0000256" key="1">
    <source>
        <dbReference type="SAM" id="Phobius"/>
    </source>
</evidence>
<proteinExistence type="predicted"/>
<organism evidence="2 3">
    <name type="scientific">Halorientalis persicus</name>
    <dbReference type="NCBI Taxonomy" id="1367881"/>
    <lineage>
        <taxon>Archaea</taxon>
        <taxon>Methanobacteriati</taxon>
        <taxon>Methanobacteriota</taxon>
        <taxon>Stenosarchaea group</taxon>
        <taxon>Halobacteria</taxon>
        <taxon>Halobacteriales</taxon>
        <taxon>Haloarculaceae</taxon>
        <taxon>Halorientalis</taxon>
    </lineage>
</organism>
<feature type="transmembrane region" description="Helical" evidence="1">
    <location>
        <begin position="37"/>
        <end position="55"/>
    </location>
</feature>
<gene>
    <name evidence="2" type="ORF">SAMN05216388_1008171</name>
</gene>
<dbReference type="RefSeq" id="WP_092659922.1">
    <property type="nucleotide sequence ID" value="NZ_FOCX01000008.1"/>
</dbReference>
<dbReference type="OrthoDB" id="205887at2157"/>
<keyword evidence="1" id="KW-0812">Transmembrane</keyword>
<dbReference type="InterPro" id="IPR058328">
    <property type="entry name" value="DUF8015"/>
</dbReference>
<evidence type="ECO:0000313" key="3">
    <source>
        <dbReference type="Proteomes" id="UP000198775"/>
    </source>
</evidence>
<keyword evidence="1" id="KW-0472">Membrane</keyword>
<dbReference type="AlphaFoldDB" id="A0A1H8M9U8"/>
<dbReference type="EMBL" id="FOCX01000008">
    <property type="protein sequence ID" value="SEO14182.1"/>
    <property type="molecule type" value="Genomic_DNA"/>
</dbReference>
<sequence length="87" mass="8715">MGRITALEYYDEVLAGIALSLLGGGIAGLLSPVAVTTGIFAGSLLATGILYLALFRNPPTPASDPEVAAAAVVWHVVPIGLGGSLLL</sequence>
<dbReference type="Proteomes" id="UP000198775">
    <property type="component" value="Unassembled WGS sequence"/>
</dbReference>
<keyword evidence="1" id="KW-1133">Transmembrane helix</keyword>
<keyword evidence="3" id="KW-1185">Reference proteome</keyword>
<protein>
    <submittedName>
        <fullName evidence="2">Uncharacterized protein</fullName>
    </submittedName>
</protein>
<evidence type="ECO:0000313" key="2">
    <source>
        <dbReference type="EMBL" id="SEO14182.1"/>
    </source>
</evidence>
<name>A0A1H8M9U8_9EURY</name>